<feature type="region of interest" description="Disordered" evidence="1">
    <location>
        <begin position="334"/>
        <end position="543"/>
    </location>
</feature>
<sequence>MGEGLFLCVCSRGPPPDTGDWASYEPELDRQLREFHPVGSSGRVILCQSAGLAVLDAGPTGVVTLSQDGCVAAFLGVLRNARSIQQMLERMGSFACTTSGSDDAGSEPACQEAYLIYKLYKKLGPCMVSRLQGDFVFVLHDSHMGQVAAARSASSSHQLLHGRTADGKLAIVGGAAVGSSNGQSSSGSSQQKGPPRIQGLKLPSSWQELEEVPRGSYIFGQDGRVQHYEFVMEAGNDDEVKKTRRGKRAGRNLKDRPSFEGRRISTDSRRISVEGRPSFDMSMGPIDGRASFDSQRPSFELQGGENSRANSDSWWRRSTDELSPFAAPAVNTVQEGTSGAGHSHCSARRTSSLPDTLAVAPPKDLTIPEHPGQMESGADEAYIQRKTVQLGHAKGPDAVQVHAQPPGFRQSSSGSSLGAPRQRFMPGAAGPTSQAAAAAAAAAAALSLLPSSRGSLDQPSGSLSRGQNSRGNQDGPDSCSSSKVQHPKSEEPSARWSSIPGFRRGRRSVEEQGAAGKSGSYAGGQGGSLQRPPERWILEQRVL</sequence>
<feature type="compositionally biased region" description="Low complexity" evidence="1">
    <location>
        <begin position="435"/>
        <end position="445"/>
    </location>
</feature>
<dbReference type="InterPro" id="IPR029055">
    <property type="entry name" value="Ntn_hydrolases_N"/>
</dbReference>
<gene>
    <name evidence="2" type="ORF">WJX75_007965</name>
</gene>
<comment type="caution">
    <text evidence="2">The sequence shown here is derived from an EMBL/GenBank/DDBJ whole genome shotgun (WGS) entry which is preliminary data.</text>
</comment>
<evidence type="ECO:0000313" key="2">
    <source>
        <dbReference type="EMBL" id="KAK9901351.1"/>
    </source>
</evidence>
<feature type="region of interest" description="Disordered" evidence="1">
    <location>
        <begin position="275"/>
        <end position="315"/>
    </location>
</feature>
<feature type="region of interest" description="Disordered" evidence="1">
    <location>
        <begin position="176"/>
        <end position="200"/>
    </location>
</feature>
<feature type="compositionally biased region" description="Basic residues" evidence="1">
    <location>
        <begin position="242"/>
        <end position="251"/>
    </location>
</feature>
<reference evidence="2 3" key="1">
    <citation type="journal article" date="2024" name="Nat. Commun.">
        <title>Phylogenomics reveals the evolutionary origins of lichenization in chlorophyte algae.</title>
        <authorList>
            <person name="Puginier C."/>
            <person name="Libourel C."/>
            <person name="Otte J."/>
            <person name="Skaloud P."/>
            <person name="Haon M."/>
            <person name="Grisel S."/>
            <person name="Petersen M."/>
            <person name="Berrin J.G."/>
            <person name="Delaux P.M."/>
            <person name="Dal Grande F."/>
            <person name="Keller J."/>
        </authorList>
    </citation>
    <scope>NUCLEOTIDE SEQUENCE [LARGE SCALE GENOMIC DNA]</scope>
    <source>
        <strain evidence="2 3">SAG 216-7</strain>
    </source>
</reference>
<proteinExistence type="predicted"/>
<feature type="region of interest" description="Disordered" evidence="1">
    <location>
        <begin position="239"/>
        <end position="259"/>
    </location>
</feature>
<keyword evidence="3" id="KW-1185">Reference proteome</keyword>
<feature type="compositionally biased region" description="Polar residues" evidence="1">
    <location>
        <begin position="449"/>
        <end position="472"/>
    </location>
</feature>
<feature type="compositionally biased region" description="Basic and acidic residues" evidence="1">
    <location>
        <begin position="532"/>
        <end position="543"/>
    </location>
</feature>
<evidence type="ECO:0000256" key="1">
    <source>
        <dbReference type="SAM" id="MobiDB-lite"/>
    </source>
</evidence>
<feature type="compositionally biased region" description="Polar residues" evidence="1">
    <location>
        <begin position="304"/>
        <end position="313"/>
    </location>
</feature>
<accession>A0ABR2YB83</accession>
<organism evidence="2 3">
    <name type="scientific">Coccomyxa subellipsoidea</name>
    <dbReference type="NCBI Taxonomy" id="248742"/>
    <lineage>
        <taxon>Eukaryota</taxon>
        <taxon>Viridiplantae</taxon>
        <taxon>Chlorophyta</taxon>
        <taxon>core chlorophytes</taxon>
        <taxon>Trebouxiophyceae</taxon>
        <taxon>Trebouxiophyceae incertae sedis</taxon>
        <taxon>Coccomyxaceae</taxon>
        <taxon>Coccomyxa</taxon>
    </lineage>
</organism>
<name>A0ABR2YB83_9CHLO</name>
<feature type="compositionally biased region" description="Low complexity" evidence="1">
    <location>
        <begin position="178"/>
        <end position="191"/>
    </location>
</feature>
<protein>
    <submittedName>
        <fullName evidence="2">Uncharacterized protein</fullName>
    </submittedName>
</protein>
<dbReference type="Proteomes" id="UP001491310">
    <property type="component" value="Unassembled WGS sequence"/>
</dbReference>
<dbReference type="Gene3D" id="3.60.20.10">
    <property type="entry name" value="Glutamine Phosphoribosylpyrophosphate, subunit 1, domain 1"/>
    <property type="match status" value="1"/>
</dbReference>
<evidence type="ECO:0000313" key="3">
    <source>
        <dbReference type="Proteomes" id="UP001491310"/>
    </source>
</evidence>
<dbReference type="EMBL" id="JALJOT010000018">
    <property type="protein sequence ID" value="KAK9901351.1"/>
    <property type="molecule type" value="Genomic_DNA"/>
</dbReference>